<feature type="region of interest" description="Disordered" evidence="1">
    <location>
        <begin position="419"/>
        <end position="450"/>
    </location>
</feature>
<protein>
    <submittedName>
        <fullName evidence="2">Si:dkey-33i22.3</fullName>
    </submittedName>
</protein>
<feature type="compositionally biased region" description="Polar residues" evidence="1">
    <location>
        <begin position="432"/>
        <end position="443"/>
    </location>
</feature>
<feature type="compositionally biased region" description="Basic and acidic residues" evidence="1">
    <location>
        <begin position="269"/>
        <end position="283"/>
    </location>
</feature>
<evidence type="ECO:0000256" key="1">
    <source>
        <dbReference type="SAM" id="MobiDB-lite"/>
    </source>
</evidence>
<feature type="region of interest" description="Disordered" evidence="1">
    <location>
        <begin position="1"/>
        <end position="393"/>
    </location>
</feature>
<accession>A0A1A8R2Z7</accession>
<dbReference type="EMBL" id="HAEH01014535">
    <property type="protein sequence ID" value="SBS00341.1"/>
    <property type="molecule type" value="Transcribed_RNA"/>
</dbReference>
<feature type="compositionally biased region" description="Basic and acidic residues" evidence="1">
    <location>
        <begin position="145"/>
        <end position="170"/>
    </location>
</feature>
<evidence type="ECO:0000313" key="2">
    <source>
        <dbReference type="EMBL" id="SBS00341.1"/>
    </source>
</evidence>
<dbReference type="AlphaFoldDB" id="A0A1A8R2Z7"/>
<feature type="compositionally biased region" description="Basic and acidic residues" evidence="1">
    <location>
        <begin position="51"/>
        <end position="69"/>
    </location>
</feature>
<feature type="compositionally biased region" description="Basic and acidic residues" evidence="1">
    <location>
        <begin position="321"/>
        <end position="335"/>
    </location>
</feature>
<reference evidence="2" key="1">
    <citation type="submission" date="2016-05" db="EMBL/GenBank/DDBJ databases">
        <authorList>
            <person name="Lavstsen T."/>
            <person name="Jespersen J.S."/>
        </authorList>
    </citation>
    <scope>NUCLEOTIDE SEQUENCE</scope>
    <source>
        <tissue evidence="2">Brain</tissue>
    </source>
</reference>
<name>A0A1A8R2Z7_9TELE</name>
<reference evidence="2" key="2">
    <citation type="submission" date="2016-06" db="EMBL/GenBank/DDBJ databases">
        <title>The genome of a short-lived fish provides insights into sex chromosome evolution and the genetic control of aging.</title>
        <authorList>
            <person name="Reichwald K."/>
            <person name="Felder M."/>
            <person name="Petzold A."/>
            <person name="Koch P."/>
            <person name="Groth M."/>
            <person name="Platzer M."/>
        </authorList>
    </citation>
    <scope>NUCLEOTIDE SEQUENCE</scope>
    <source>
        <tissue evidence="2">Brain</tissue>
    </source>
</reference>
<feature type="compositionally biased region" description="Basic and acidic residues" evidence="1">
    <location>
        <begin position="228"/>
        <end position="249"/>
    </location>
</feature>
<proteinExistence type="predicted"/>
<gene>
    <name evidence="2" type="primary">SI:DKEY-33I22.3</name>
</gene>
<feature type="non-terminal residue" evidence="2">
    <location>
        <position position="477"/>
    </location>
</feature>
<sequence length="477" mass="52899">MEDEGEQDAGMSKNSQEVIKKDEDTEDQAEIRSLSSFEDQREVGDDEDKESTESEERKPDADQDFKPGDGEILGGPAGHERQDQNPELTKTSQGGFRPAESEMFILPTADKDETSSPDWSAEDIPSKEEDLKDSNSLSNGNQTKVVDHETTKEAEDVQMKPDVSPVEHKMALMTAGRDIKRDTVDGQNLYNGEKRNHGTEKSHSHLQDMTSQGEKTGEHVENSSLSSSEDKSEIQDVTPDVKCDGKPADGEMFPLALQDELSDVNSATDKNKQTKKDGYDHQSLDMTSQDTDDPGEDIKLLSADDQNKVKDSENQEPTESEDFRSDLNQDCKPGESETSVKPAGHEGRDVCMVAIDVREDETEMSDSHSIHMTSQHQHTDLEDQNQTRGPEKEELVELAEVRDECTSIGSERSAGLAAFYQNPKSVEEEKSGNVTNNETQRSATRSKHKDVRVVVGNQEESRTLLLAEVPENAAQPE</sequence>
<organism evidence="2">
    <name type="scientific">Nothobranchius rachovii</name>
    <name type="common">bluefin notho</name>
    <dbReference type="NCBI Taxonomy" id="451742"/>
    <lineage>
        <taxon>Eukaryota</taxon>
        <taxon>Metazoa</taxon>
        <taxon>Chordata</taxon>
        <taxon>Craniata</taxon>
        <taxon>Vertebrata</taxon>
        <taxon>Euteleostomi</taxon>
        <taxon>Actinopterygii</taxon>
        <taxon>Neopterygii</taxon>
        <taxon>Teleostei</taxon>
        <taxon>Neoteleostei</taxon>
        <taxon>Acanthomorphata</taxon>
        <taxon>Ovalentaria</taxon>
        <taxon>Atherinomorphae</taxon>
        <taxon>Cyprinodontiformes</taxon>
        <taxon>Nothobranchiidae</taxon>
        <taxon>Nothobranchius</taxon>
    </lineage>
</organism>
<feature type="compositionally biased region" description="Polar residues" evidence="1">
    <location>
        <begin position="134"/>
        <end position="144"/>
    </location>
</feature>
<feature type="compositionally biased region" description="Polar residues" evidence="1">
    <location>
        <begin position="85"/>
        <end position="94"/>
    </location>
</feature>
<feature type="compositionally biased region" description="Basic and acidic residues" evidence="1">
    <location>
        <begin position="124"/>
        <end position="133"/>
    </location>
</feature>
<feature type="compositionally biased region" description="Basic and acidic residues" evidence="1">
    <location>
        <begin position="192"/>
        <end position="206"/>
    </location>
</feature>